<dbReference type="EMBL" id="BK014081">
    <property type="protein sequence ID" value="DAD52358.1"/>
    <property type="molecule type" value="Genomic_RNA"/>
</dbReference>
<comment type="similarity">
    <text evidence="7">Belongs to the Leviviricetes maturation protein family.</text>
</comment>
<keyword evidence="2" id="KW-0945">Host-virus interaction</keyword>
<reference evidence="8" key="1">
    <citation type="submission" date="2020-09" db="EMBL/GenBank/DDBJ databases">
        <title>Leviviricetes taxonomy.</title>
        <authorList>
            <person name="Stockdale S.R."/>
            <person name="Callanan J."/>
            <person name="Adriaenssens E.M."/>
            <person name="Kuhn J.H."/>
            <person name="Rumnieks J."/>
            <person name="Shkoporov A."/>
            <person name="Draper L.A."/>
            <person name="Ross P."/>
            <person name="Hill C."/>
        </authorList>
    </citation>
    <scope>NUCLEOTIDE SEQUENCE</scope>
</reference>
<evidence type="ECO:0000256" key="1">
    <source>
        <dbReference type="ARBA" id="ARBA00004328"/>
    </source>
</evidence>
<keyword evidence="6" id="KW-1160">Virus entry into host cell</keyword>
<name>A0A8S5L3L5_9VIRU</name>
<evidence type="ECO:0000256" key="6">
    <source>
        <dbReference type="ARBA" id="ARBA00023296"/>
    </source>
</evidence>
<dbReference type="GO" id="GO:0044423">
    <property type="term" value="C:virion component"/>
    <property type="evidence" value="ECO:0007669"/>
    <property type="project" value="UniProtKB-KW"/>
</dbReference>
<gene>
    <name evidence="8" type="primary">SRR5466337_1_1</name>
</gene>
<dbReference type="GO" id="GO:0039666">
    <property type="term" value="P:virion attachment to host cell pilus"/>
    <property type="evidence" value="ECO:0007669"/>
    <property type="project" value="UniProtKB-KW"/>
</dbReference>
<keyword evidence="4" id="KW-0946">Virion</keyword>
<evidence type="ECO:0000256" key="3">
    <source>
        <dbReference type="ARBA" id="ARBA00022804"/>
    </source>
</evidence>
<feature type="non-terminal residue" evidence="8">
    <location>
        <position position="1"/>
    </location>
</feature>
<evidence type="ECO:0000256" key="2">
    <source>
        <dbReference type="ARBA" id="ARBA00022581"/>
    </source>
</evidence>
<keyword evidence="3" id="KW-1161">Viral attachment to host cell</keyword>
<proteinExistence type="inferred from homology"/>
<dbReference type="Proteomes" id="UP000679746">
    <property type="component" value="Segment"/>
</dbReference>
<comment type="subcellular location">
    <subcellularLocation>
        <location evidence="1">Virion</location>
    </subcellularLocation>
</comment>
<evidence type="ECO:0000256" key="4">
    <source>
        <dbReference type="ARBA" id="ARBA00022844"/>
    </source>
</evidence>
<organism evidence="8 9">
    <name type="scientific">ssRNA phage SRR5466337_1</name>
    <dbReference type="NCBI Taxonomy" id="2786387"/>
    <lineage>
        <taxon>Viruses</taxon>
        <taxon>Riboviria</taxon>
        <taxon>Orthornavirae</taxon>
        <taxon>Lenarviricota</taxon>
        <taxon>Leviviricetes</taxon>
        <taxon>Norzivirales</taxon>
        <taxon>Atkinsviridae</taxon>
        <taxon>Kempsvovirus</taxon>
        <taxon>Kempsvovirus caenivivens</taxon>
    </lineage>
</organism>
<accession>A0A8S5L3L5</accession>
<dbReference type="KEGG" id="vg:80397003"/>
<dbReference type="GeneID" id="80397003"/>
<keyword evidence="9" id="KW-1185">Reference proteome</keyword>
<dbReference type="RefSeq" id="YP_010768805.1">
    <property type="nucleotide sequence ID" value="NC_073795.1"/>
</dbReference>
<evidence type="ECO:0000256" key="5">
    <source>
        <dbReference type="ARBA" id="ARBA00023104"/>
    </source>
</evidence>
<keyword evidence="5" id="KW-1175">Viral attachment to host cell pilus</keyword>
<evidence type="ECO:0000256" key="7">
    <source>
        <dbReference type="ARBA" id="ARBA00035110"/>
    </source>
</evidence>
<dbReference type="Pfam" id="PF03863">
    <property type="entry name" value="Phage_mat-A"/>
    <property type="match status" value="1"/>
</dbReference>
<sequence length="453" mass="50037">GFPPTLGASVLWLSLPVLGRPSKGVSTRASTTLLLEFLMVSRISTFPVVARDEIVDGWPYGNPGIYTNKFPFVPSTGLTFRTLSSSRNGSSVPGWRQKIARGINATSDFSATLERGYIEPLMDHMRGTTWKGNYGWVYMRKTAGWWSFGLTSVPSAPSASLVNSVSNRAATAFYKKLASQLTLFQGATALGELAETLRMIKNPAKALRKSVDDYLSTAQKRKRGPKRRLDKDLADTYLEYMFGWAPLIKDIDDARTYLDRRQEQLCNQLIPITAIASGSESSDVATSQNLNFVNAYARILTSKTVQHRYKGAIRTTVAGNSSFTAGTLGFAPKDFLPTAWELLPWSFVIDYFTNIGDVISAYSIGRMGLAWGCSTLRTESLSTVYGINTTLNIAEVMYRYTRNGSGWLYRKSVNRTSINSVPLPEIQFELPGLGTKWLNLAALTTAKLTTSKH</sequence>
<dbReference type="InterPro" id="IPR005563">
    <property type="entry name" value="A_protein"/>
</dbReference>
<evidence type="ECO:0000313" key="9">
    <source>
        <dbReference type="Proteomes" id="UP000679746"/>
    </source>
</evidence>
<evidence type="ECO:0000313" key="8">
    <source>
        <dbReference type="EMBL" id="DAD52358.1"/>
    </source>
</evidence>
<protein>
    <submittedName>
        <fullName evidence="8">Maturation protein</fullName>
    </submittedName>
</protein>